<organism evidence="4 5">
    <name type="scientific">Streptomyces olivochromogenes</name>
    <dbReference type="NCBI Taxonomy" id="1963"/>
    <lineage>
        <taxon>Bacteria</taxon>
        <taxon>Bacillati</taxon>
        <taxon>Actinomycetota</taxon>
        <taxon>Actinomycetes</taxon>
        <taxon>Kitasatosporales</taxon>
        <taxon>Streptomycetaceae</taxon>
        <taxon>Streptomyces</taxon>
    </lineage>
</organism>
<evidence type="ECO:0000256" key="2">
    <source>
        <dbReference type="RuleBase" id="RU000461"/>
    </source>
</evidence>
<keyword evidence="2" id="KW-0408">Iron</keyword>
<keyword evidence="5" id="KW-1185">Reference proteome</keyword>
<feature type="region of interest" description="Disordered" evidence="3">
    <location>
        <begin position="471"/>
        <end position="510"/>
    </location>
</feature>
<dbReference type="SUPFAM" id="SSF48264">
    <property type="entry name" value="Cytochrome P450"/>
    <property type="match status" value="1"/>
</dbReference>
<name>A0A250VLP4_STROL</name>
<dbReference type="Gene3D" id="1.10.630.10">
    <property type="entry name" value="Cytochrome P450"/>
    <property type="match status" value="1"/>
</dbReference>
<dbReference type="GO" id="GO:0016705">
    <property type="term" value="F:oxidoreductase activity, acting on paired donors, with incorporation or reduction of molecular oxygen"/>
    <property type="evidence" value="ECO:0007669"/>
    <property type="project" value="InterPro"/>
</dbReference>
<evidence type="ECO:0000256" key="3">
    <source>
        <dbReference type="SAM" id="MobiDB-lite"/>
    </source>
</evidence>
<dbReference type="STRING" id="1963.AQJ27_28505"/>
<dbReference type="PRINTS" id="PR00359">
    <property type="entry name" value="BP450"/>
</dbReference>
<keyword evidence="2" id="KW-0479">Metal-binding</keyword>
<keyword evidence="2" id="KW-0560">Oxidoreductase</keyword>
<dbReference type="Proteomes" id="UP000217446">
    <property type="component" value="Unassembled WGS sequence"/>
</dbReference>
<keyword evidence="2" id="KW-0503">Monooxygenase</keyword>
<dbReference type="GO" id="GO:0005506">
    <property type="term" value="F:iron ion binding"/>
    <property type="evidence" value="ECO:0007669"/>
    <property type="project" value="InterPro"/>
</dbReference>
<comment type="similarity">
    <text evidence="1 2">Belongs to the cytochrome P450 family.</text>
</comment>
<dbReference type="GO" id="GO:0004497">
    <property type="term" value="F:monooxygenase activity"/>
    <property type="evidence" value="ECO:0007669"/>
    <property type="project" value="UniProtKB-KW"/>
</dbReference>
<dbReference type="Pfam" id="PF00067">
    <property type="entry name" value="p450"/>
    <property type="match status" value="1"/>
</dbReference>
<dbReference type="InterPro" id="IPR002397">
    <property type="entry name" value="Cyt_P450_B"/>
</dbReference>
<dbReference type="PROSITE" id="PS00086">
    <property type="entry name" value="CYTOCHROME_P450"/>
    <property type="match status" value="1"/>
</dbReference>
<feature type="compositionally biased region" description="Low complexity" evidence="3">
    <location>
        <begin position="497"/>
        <end position="507"/>
    </location>
</feature>
<dbReference type="PANTHER" id="PTHR46696">
    <property type="entry name" value="P450, PUTATIVE (EUROFUNG)-RELATED"/>
    <property type="match status" value="1"/>
</dbReference>
<sequence>MNHGLNQRAPRSGPFVWSGVGSGTGSQPLKCYEPVAGSVEGLRTVESHMGDGGTTDVDDTRLEAMTAQPLLTRDYETRPALVYERLRQRHGPVAPVDLLGVPAWLVLGYRESLQVLQDDDAWPKGLENWRARSEGRVPADWPLGPSLEVNHVLIQGGPGYQPLRTAWDAALKPFQDPRHPQTKRLKAAVTAHADELITLLGQGGGTGVADLSAQFARPLPLMVASHLLGFPGSQGDDALMDMWRVLDAGPDAEPALERLLETLVELAEAKRTRPGDDFPSYLLAAHPDLSLDALARELFMLLGMTSDHVGILISNTVVEVIAGEGSARASLSAGMVRESMNRVVMRKPPLVNFVPRFAAKDTPLGNYTIREGDPVWVSSAAAHADPVFADHAVANTAVSTRAHLAWGAGRRQCPARELASTVAAVGVSRLFERFSHLELALPVDQLPWRSSPFMRGLRSLPVRYELASPVAPLAPEGPERAAGPESETPADPDTPDTPDASGTAAADQAVQRRSSLWRYLTGLIRTGR</sequence>
<dbReference type="InterPro" id="IPR017972">
    <property type="entry name" value="Cyt_P450_CS"/>
</dbReference>
<reference evidence="5" key="1">
    <citation type="submission" date="2017-05" db="EMBL/GenBank/DDBJ databases">
        <title>Streptomyces olivochromogenes NBRC 3561 whole genome shotgun sequence.</title>
        <authorList>
            <person name="Dohra H."/>
            <person name="Kodani S."/>
        </authorList>
    </citation>
    <scope>NUCLEOTIDE SEQUENCE [LARGE SCALE GENOMIC DNA]</scope>
    <source>
        <strain evidence="5">NBRC 3561</strain>
    </source>
</reference>
<dbReference type="InterPro" id="IPR036396">
    <property type="entry name" value="Cyt_P450_sf"/>
</dbReference>
<dbReference type="InterPro" id="IPR001128">
    <property type="entry name" value="Cyt_P450"/>
</dbReference>
<dbReference type="GO" id="GO:0020037">
    <property type="term" value="F:heme binding"/>
    <property type="evidence" value="ECO:0007669"/>
    <property type="project" value="InterPro"/>
</dbReference>
<dbReference type="PANTHER" id="PTHR46696:SF1">
    <property type="entry name" value="CYTOCHROME P450 YJIB-RELATED"/>
    <property type="match status" value="1"/>
</dbReference>
<protein>
    <submittedName>
        <fullName evidence="4">Cytochrome P450</fullName>
    </submittedName>
</protein>
<evidence type="ECO:0000313" key="4">
    <source>
        <dbReference type="EMBL" id="GAX54982.1"/>
    </source>
</evidence>
<evidence type="ECO:0000256" key="1">
    <source>
        <dbReference type="ARBA" id="ARBA00010617"/>
    </source>
</evidence>
<proteinExistence type="inferred from homology"/>
<gene>
    <name evidence="4" type="ORF">SO3561_06536</name>
</gene>
<comment type="caution">
    <text evidence="4">The sequence shown here is derived from an EMBL/GenBank/DDBJ whole genome shotgun (WGS) entry which is preliminary data.</text>
</comment>
<dbReference type="AlphaFoldDB" id="A0A250VLP4"/>
<keyword evidence="2" id="KW-0349">Heme</keyword>
<dbReference type="EMBL" id="BDQI01000016">
    <property type="protein sequence ID" value="GAX54982.1"/>
    <property type="molecule type" value="Genomic_DNA"/>
</dbReference>
<accession>A0A250VLP4</accession>
<evidence type="ECO:0000313" key="5">
    <source>
        <dbReference type="Proteomes" id="UP000217446"/>
    </source>
</evidence>